<protein>
    <submittedName>
        <fullName evidence="2">MOSC domain-containing protein</fullName>
    </submittedName>
</protein>
<reference evidence="2" key="1">
    <citation type="submission" date="2018-12" db="EMBL/GenBank/DDBJ databases">
        <authorList>
            <person name="Sun L."/>
            <person name="Chen Z."/>
        </authorList>
    </citation>
    <scope>NUCLEOTIDE SEQUENCE [LARGE SCALE GENOMIC DNA]</scope>
    <source>
        <strain evidence="2">DSM 16012</strain>
    </source>
</reference>
<dbReference type="Proteomes" id="UP000273811">
    <property type="component" value="Unassembled WGS sequence"/>
</dbReference>
<dbReference type="InterPro" id="IPR005302">
    <property type="entry name" value="MoCF_Sase_C"/>
</dbReference>
<dbReference type="PROSITE" id="PS51340">
    <property type="entry name" value="MOSC"/>
    <property type="match status" value="1"/>
</dbReference>
<gene>
    <name evidence="2" type="ORF">D4N35_011495</name>
</gene>
<dbReference type="PANTHER" id="PTHR36930">
    <property type="entry name" value="METAL-SULFUR CLUSTER BIOSYNTHESIS PROTEINS YUAD-RELATED"/>
    <property type="match status" value="1"/>
</dbReference>
<dbReference type="OrthoDB" id="581532at2"/>
<dbReference type="InterPro" id="IPR005303">
    <property type="entry name" value="MOCOS_middle"/>
</dbReference>
<dbReference type="EMBL" id="QYTU02000024">
    <property type="protein sequence ID" value="RWR08625.1"/>
    <property type="molecule type" value="Genomic_DNA"/>
</dbReference>
<dbReference type="AlphaFoldDB" id="A0A443IQT4"/>
<keyword evidence="3" id="KW-1185">Reference proteome</keyword>
<dbReference type="Pfam" id="PF03473">
    <property type="entry name" value="MOSC"/>
    <property type="match status" value="1"/>
</dbReference>
<evidence type="ECO:0000259" key="1">
    <source>
        <dbReference type="PROSITE" id="PS51340"/>
    </source>
</evidence>
<organism evidence="2 3">
    <name type="scientific">Siminovitchia fortis</name>
    <dbReference type="NCBI Taxonomy" id="254758"/>
    <lineage>
        <taxon>Bacteria</taxon>
        <taxon>Bacillati</taxon>
        <taxon>Bacillota</taxon>
        <taxon>Bacilli</taxon>
        <taxon>Bacillales</taxon>
        <taxon>Bacillaceae</taxon>
        <taxon>Siminovitchia</taxon>
    </lineage>
</organism>
<feature type="domain" description="MOSC" evidence="1">
    <location>
        <begin position="92"/>
        <end position="241"/>
    </location>
</feature>
<accession>A0A443IQT4</accession>
<dbReference type="PANTHER" id="PTHR36930:SF1">
    <property type="entry name" value="MOSC DOMAIN-CONTAINING PROTEIN"/>
    <property type="match status" value="1"/>
</dbReference>
<dbReference type="InterPro" id="IPR011037">
    <property type="entry name" value="Pyrv_Knase-like_insert_dom_sf"/>
</dbReference>
<dbReference type="GO" id="GO:0003824">
    <property type="term" value="F:catalytic activity"/>
    <property type="evidence" value="ECO:0007669"/>
    <property type="project" value="InterPro"/>
</dbReference>
<dbReference type="RefSeq" id="WP_120073685.1">
    <property type="nucleotide sequence ID" value="NZ_CP126113.1"/>
</dbReference>
<dbReference type="Pfam" id="PF03476">
    <property type="entry name" value="MOSC_N"/>
    <property type="match status" value="1"/>
</dbReference>
<proteinExistence type="predicted"/>
<evidence type="ECO:0000313" key="3">
    <source>
        <dbReference type="Proteomes" id="UP000273811"/>
    </source>
</evidence>
<dbReference type="Gene3D" id="2.40.33.20">
    <property type="entry name" value="PK beta-barrel domain-like"/>
    <property type="match status" value="1"/>
</dbReference>
<dbReference type="InterPro" id="IPR052716">
    <property type="entry name" value="MOSC_domain"/>
</dbReference>
<name>A0A443IQT4_9BACI</name>
<dbReference type="SUPFAM" id="SSF50800">
    <property type="entry name" value="PK beta-barrel domain-like"/>
    <property type="match status" value="1"/>
</dbReference>
<dbReference type="GO" id="GO:0030151">
    <property type="term" value="F:molybdenum ion binding"/>
    <property type="evidence" value="ECO:0007669"/>
    <property type="project" value="InterPro"/>
</dbReference>
<sequence length="242" mass="28184">MVIGHIKEIVRHPVKSFHGESVQKTKVMDYGLYGDRSHAFLDETRPEKFLTITQFQGMVRYKARFIGEELLEEYPKVEIITPDGKVFYWGVEELTKEIENKSKRKVSPISYTPLHVPIGAIEEEHIQLVTDASLNKLKEVWGKKEINYQRFRPNLLISLKDKVPFIEEQWFGKRIKIGQNVEIQLKRHCERCMIITVDPDDAERDSSLLKTVVKERNNHFGVYASVMKTGEIHVGDEVLLFD</sequence>
<comment type="caution">
    <text evidence="2">The sequence shown here is derived from an EMBL/GenBank/DDBJ whole genome shotgun (WGS) entry which is preliminary data.</text>
</comment>
<dbReference type="GO" id="GO:0030170">
    <property type="term" value="F:pyridoxal phosphate binding"/>
    <property type="evidence" value="ECO:0007669"/>
    <property type="project" value="InterPro"/>
</dbReference>
<evidence type="ECO:0000313" key="2">
    <source>
        <dbReference type="EMBL" id="RWR08625.1"/>
    </source>
</evidence>